<keyword evidence="2 5" id="KW-0812">Transmembrane</keyword>
<comment type="caution">
    <text evidence="7">The sequence shown here is derived from an EMBL/GenBank/DDBJ whole genome shotgun (WGS) entry which is preliminary data.</text>
</comment>
<keyword evidence="8" id="KW-1185">Reference proteome</keyword>
<dbReference type="RefSeq" id="WP_304446711.1">
    <property type="nucleotide sequence ID" value="NZ_JARRAH010000001.1"/>
</dbReference>
<dbReference type="PANTHER" id="PTHR38480">
    <property type="entry name" value="SLR0254 PROTEIN"/>
    <property type="match status" value="1"/>
</dbReference>
<feature type="transmembrane region" description="Helical" evidence="5">
    <location>
        <begin position="341"/>
        <end position="360"/>
    </location>
</feature>
<protein>
    <submittedName>
        <fullName evidence="7">RDD family protein</fullName>
    </submittedName>
</protein>
<dbReference type="InterPro" id="IPR010432">
    <property type="entry name" value="RDD"/>
</dbReference>
<evidence type="ECO:0000313" key="7">
    <source>
        <dbReference type="EMBL" id="MFC6835002.1"/>
    </source>
</evidence>
<evidence type="ECO:0000259" key="6">
    <source>
        <dbReference type="Pfam" id="PF06271"/>
    </source>
</evidence>
<sequence>MEHALHLFGVVHLDRRSKVAAEVTSALDRTDADALFVEFPERLAPRTFARALVRAPAATLGYLLVSLVVVPLYLLFARTYGPTEFAIATDLDRSVPVHHVDRSLLAYGADAGLAASAANWLLVLATGALTPVSAASVTVALLLATALVAFVARRSRPLAAVVGTAALAGGVALATLVPLPTPVWFLLATVLAFEVLTVRTLGARNRHMLGRVEALSAAAGYESSVLLTGRAHLPGMLRLAVGPASELDVRWVHRSRWLRSGTVRRDPEPPARANRLGRLGDVLGRGGVTTHPADDPPGLPASLRRRAAASVLDLVGLPVVAFVAGVGLGVVGAALPVEGATGVGVEAGLLLGGLGYFPLFEWYRGQTPGKVLLGIAVSDADGTPPALWRVLVRNALRPVDFLVCYALGALVAGVTSERQRVGDLLAGTVVRETVSGD</sequence>
<dbReference type="EMBL" id="JBHSXM010000001">
    <property type="protein sequence ID" value="MFC6835002.1"/>
    <property type="molecule type" value="Genomic_DNA"/>
</dbReference>
<keyword evidence="3 5" id="KW-1133">Transmembrane helix</keyword>
<evidence type="ECO:0000256" key="4">
    <source>
        <dbReference type="ARBA" id="ARBA00023136"/>
    </source>
</evidence>
<feature type="transmembrane region" description="Helical" evidence="5">
    <location>
        <begin position="158"/>
        <end position="177"/>
    </location>
</feature>
<reference evidence="7 8" key="1">
    <citation type="journal article" date="2019" name="Int. J. Syst. Evol. Microbiol.">
        <title>The Global Catalogue of Microorganisms (GCM) 10K type strain sequencing project: providing services to taxonomists for standard genome sequencing and annotation.</title>
        <authorList>
            <consortium name="The Broad Institute Genomics Platform"/>
            <consortium name="The Broad Institute Genome Sequencing Center for Infectious Disease"/>
            <person name="Wu L."/>
            <person name="Ma J."/>
        </authorList>
    </citation>
    <scope>NUCLEOTIDE SEQUENCE [LARGE SCALE GENOMIC DNA]</scope>
    <source>
        <strain evidence="7 8">PSRA2</strain>
    </source>
</reference>
<dbReference type="PANTHER" id="PTHR38480:SF1">
    <property type="entry name" value="SLR0254 PROTEIN"/>
    <property type="match status" value="1"/>
</dbReference>
<organism evidence="7 8">
    <name type="scientific">Halomarina ordinaria</name>
    <dbReference type="NCBI Taxonomy" id="3033939"/>
    <lineage>
        <taxon>Archaea</taxon>
        <taxon>Methanobacteriati</taxon>
        <taxon>Methanobacteriota</taxon>
        <taxon>Stenosarchaea group</taxon>
        <taxon>Halobacteria</taxon>
        <taxon>Halobacteriales</taxon>
        <taxon>Natronomonadaceae</taxon>
        <taxon>Halomarina</taxon>
    </lineage>
</organism>
<dbReference type="GO" id="GO:0016020">
    <property type="term" value="C:membrane"/>
    <property type="evidence" value="ECO:0007669"/>
    <property type="project" value="UniProtKB-SubCell"/>
</dbReference>
<feature type="transmembrane region" description="Helical" evidence="5">
    <location>
        <begin position="311"/>
        <end position="335"/>
    </location>
</feature>
<feature type="transmembrane region" description="Helical" evidence="5">
    <location>
        <begin position="183"/>
        <end position="201"/>
    </location>
</feature>
<dbReference type="AlphaFoldDB" id="A0ABD5U6W8"/>
<feature type="domain" description="RDD" evidence="6">
    <location>
        <begin position="301"/>
        <end position="427"/>
    </location>
</feature>
<evidence type="ECO:0000256" key="3">
    <source>
        <dbReference type="ARBA" id="ARBA00022989"/>
    </source>
</evidence>
<gene>
    <name evidence="7" type="ORF">ACFQHK_00600</name>
</gene>
<evidence type="ECO:0000313" key="8">
    <source>
        <dbReference type="Proteomes" id="UP001596406"/>
    </source>
</evidence>
<evidence type="ECO:0000256" key="1">
    <source>
        <dbReference type="ARBA" id="ARBA00004141"/>
    </source>
</evidence>
<dbReference type="Proteomes" id="UP001596406">
    <property type="component" value="Unassembled WGS sequence"/>
</dbReference>
<evidence type="ECO:0000256" key="2">
    <source>
        <dbReference type="ARBA" id="ARBA00022692"/>
    </source>
</evidence>
<name>A0ABD5U6W8_9EURY</name>
<comment type="subcellular location">
    <subcellularLocation>
        <location evidence="1">Membrane</location>
        <topology evidence="1">Multi-pass membrane protein</topology>
    </subcellularLocation>
</comment>
<dbReference type="Pfam" id="PF06271">
    <property type="entry name" value="RDD"/>
    <property type="match status" value="1"/>
</dbReference>
<feature type="transmembrane region" description="Helical" evidence="5">
    <location>
        <begin position="51"/>
        <end position="76"/>
    </location>
</feature>
<proteinExistence type="predicted"/>
<keyword evidence="4 5" id="KW-0472">Membrane</keyword>
<evidence type="ECO:0000256" key="5">
    <source>
        <dbReference type="SAM" id="Phobius"/>
    </source>
</evidence>
<feature type="transmembrane region" description="Helical" evidence="5">
    <location>
        <begin position="120"/>
        <end position="151"/>
    </location>
</feature>
<accession>A0ABD5U6W8</accession>